<evidence type="ECO:0000259" key="4">
    <source>
        <dbReference type="PROSITE" id="PS01124"/>
    </source>
</evidence>
<organism evidence="5 6">
    <name type="scientific">Lachnospira intestinalis</name>
    <dbReference type="NCBI Taxonomy" id="3133158"/>
    <lineage>
        <taxon>Bacteria</taxon>
        <taxon>Bacillati</taxon>
        <taxon>Bacillota</taxon>
        <taxon>Clostridia</taxon>
        <taxon>Lachnospirales</taxon>
        <taxon>Lachnospiraceae</taxon>
        <taxon>Lachnospira</taxon>
    </lineage>
</organism>
<reference evidence="5 6" key="1">
    <citation type="submission" date="2024-03" db="EMBL/GenBank/DDBJ databases">
        <title>Human intestinal bacterial collection.</title>
        <authorList>
            <person name="Pauvert C."/>
            <person name="Hitch T.C.A."/>
            <person name="Clavel T."/>
        </authorList>
    </citation>
    <scope>NUCLEOTIDE SEQUENCE [LARGE SCALE GENOMIC DNA]</scope>
    <source>
        <strain evidence="5 6">CLA-JM-H10</strain>
    </source>
</reference>
<dbReference type="InterPro" id="IPR020449">
    <property type="entry name" value="Tscrpt_reg_AraC-type_HTH"/>
</dbReference>
<dbReference type="SMART" id="SM00342">
    <property type="entry name" value="HTH_ARAC"/>
    <property type="match status" value="1"/>
</dbReference>
<dbReference type="PRINTS" id="PR00032">
    <property type="entry name" value="HTHARAC"/>
</dbReference>
<evidence type="ECO:0000256" key="1">
    <source>
        <dbReference type="ARBA" id="ARBA00023015"/>
    </source>
</evidence>
<comment type="caution">
    <text evidence="5">The sequence shown here is derived from an EMBL/GenBank/DDBJ whole genome shotgun (WGS) entry which is preliminary data.</text>
</comment>
<accession>A0ABV1GQ57</accession>
<evidence type="ECO:0000256" key="3">
    <source>
        <dbReference type="ARBA" id="ARBA00023163"/>
    </source>
</evidence>
<dbReference type="PANTHER" id="PTHR43280">
    <property type="entry name" value="ARAC-FAMILY TRANSCRIPTIONAL REGULATOR"/>
    <property type="match status" value="1"/>
</dbReference>
<keyword evidence="1" id="KW-0805">Transcription regulation</keyword>
<dbReference type="InterPro" id="IPR018062">
    <property type="entry name" value="HTH_AraC-typ_CS"/>
</dbReference>
<keyword evidence="6" id="KW-1185">Reference proteome</keyword>
<feature type="domain" description="HTH araC/xylS-type" evidence="4">
    <location>
        <begin position="167"/>
        <end position="265"/>
    </location>
</feature>
<dbReference type="PROSITE" id="PS01124">
    <property type="entry name" value="HTH_ARAC_FAMILY_2"/>
    <property type="match status" value="1"/>
</dbReference>
<name>A0ABV1GQ57_9FIRM</name>
<keyword evidence="2" id="KW-0238">DNA-binding</keyword>
<dbReference type="Gene3D" id="1.10.10.60">
    <property type="entry name" value="Homeodomain-like"/>
    <property type="match status" value="2"/>
</dbReference>
<dbReference type="SUPFAM" id="SSF46689">
    <property type="entry name" value="Homeodomain-like"/>
    <property type="match status" value="2"/>
</dbReference>
<evidence type="ECO:0000313" key="6">
    <source>
        <dbReference type="Proteomes" id="UP001480973"/>
    </source>
</evidence>
<gene>
    <name evidence="5" type="ORF">WMO38_09105</name>
</gene>
<protein>
    <submittedName>
        <fullName evidence="5">AraC family transcriptional regulator</fullName>
    </submittedName>
</protein>
<dbReference type="InterPro" id="IPR009057">
    <property type="entry name" value="Homeodomain-like_sf"/>
</dbReference>
<sequence length="280" mass="33053">MNNRCTIIMVSCGNATIKINNHIQTVTSPAVLCISQYDNFQCLEHTHLSAKAFHFDPWYIKACLKFENLEDSIPIDEKFVYDRNMLYMFTKHHGNFQGIFYLTPQQYVHINELMLMIGAETYAQSDDYWTCRIRRMLRQTLNCIFDIYVDQCKLKFYELSENTNPVTTCTDYIHDNYQNDITLSFLCELVHLNRTTLNQRFKQQVNCTCIEYLLHYRLKISQELLSNTNLKIDDIATQCGFKYSSYFNRQFTKCLGITPSEFRKNPTGYSMFEGEKISKL</sequence>
<dbReference type="InterPro" id="IPR018060">
    <property type="entry name" value="HTH_AraC"/>
</dbReference>
<dbReference type="EMBL" id="JBBMES010000008">
    <property type="protein sequence ID" value="MEQ2535271.1"/>
    <property type="molecule type" value="Genomic_DNA"/>
</dbReference>
<keyword evidence="3" id="KW-0804">Transcription</keyword>
<dbReference type="PANTHER" id="PTHR43280:SF34">
    <property type="entry name" value="ARAC-FAMILY TRANSCRIPTIONAL REGULATOR"/>
    <property type="match status" value="1"/>
</dbReference>
<proteinExistence type="predicted"/>
<dbReference type="PROSITE" id="PS00041">
    <property type="entry name" value="HTH_ARAC_FAMILY_1"/>
    <property type="match status" value="1"/>
</dbReference>
<dbReference type="Pfam" id="PF12833">
    <property type="entry name" value="HTH_18"/>
    <property type="match status" value="1"/>
</dbReference>
<dbReference type="Proteomes" id="UP001480973">
    <property type="component" value="Unassembled WGS sequence"/>
</dbReference>
<evidence type="ECO:0000256" key="2">
    <source>
        <dbReference type="ARBA" id="ARBA00023125"/>
    </source>
</evidence>
<evidence type="ECO:0000313" key="5">
    <source>
        <dbReference type="EMBL" id="MEQ2535271.1"/>
    </source>
</evidence>